<comment type="caution">
    <text evidence="15">The sequence shown here is derived from an EMBL/GenBank/DDBJ whole genome shotgun (WGS) entry which is preliminary data.</text>
</comment>
<dbReference type="GO" id="GO:0016705">
    <property type="term" value="F:oxidoreductase activity, acting on paired donors, with incorporation or reduction of molecular oxygen"/>
    <property type="evidence" value="ECO:0007669"/>
    <property type="project" value="InterPro"/>
</dbReference>
<keyword evidence="16" id="KW-1185">Reference proteome</keyword>
<keyword evidence="10" id="KW-0408">Iron</keyword>
<dbReference type="InterPro" id="IPR050476">
    <property type="entry name" value="Insect_CytP450_Detox"/>
</dbReference>
<evidence type="ECO:0000256" key="10">
    <source>
        <dbReference type="ARBA" id="ARBA00023004"/>
    </source>
</evidence>
<evidence type="ECO:0000256" key="9">
    <source>
        <dbReference type="ARBA" id="ARBA00023002"/>
    </source>
</evidence>
<evidence type="ECO:0000256" key="7">
    <source>
        <dbReference type="ARBA" id="ARBA00022824"/>
    </source>
</evidence>
<evidence type="ECO:0000256" key="5">
    <source>
        <dbReference type="ARBA" id="ARBA00022617"/>
    </source>
</evidence>
<feature type="compositionally biased region" description="Basic and acidic residues" evidence="13">
    <location>
        <begin position="56"/>
        <end position="68"/>
    </location>
</feature>
<feature type="domain" description="Glutamine amidotransferase type-2" evidence="14">
    <location>
        <begin position="96"/>
        <end position="155"/>
    </location>
</feature>
<feature type="region of interest" description="Disordered" evidence="13">
    <location>
        <begin position="49"/>
        <end position="72"/>
    </location>
</feature>
<evidence type="ECO:0000256" key="3">
    <source>
        <dbReference type="ARBA" id="ARBA00004406"/>
    </source>
</evidence>
<keyword evidence="8" id="KW-0492">Microsome</keyword>
<keyword evidence="5" id="KW-0349">Heme</keyword>
<dbReference type="SUPFAM" id="SSF48264">
    <property type="entry name" value="Cytochrome P450"/>
    <property type="match status" value="1"/>
</dbReference>
<comment type="cofactor">
    <cofactor evidence="1">
        <name>heme</name>
        <dbReference type="ChEBI" id="CHEBI:30413"/>
    </cofactor>
</comment>
<dbReference type="EMBL" id="WJQU01000002">
    <property type="protein sequence ID" value="KAJ6640798.1"/>
    <property type="molecule type" value="Genomic_DNA"/>
</dbReference>
<dbReference type="Gene3D" id="3.60.20.10">
    <property type="entry name" value="Glutamine Phosphoribosylpyrophosphate, subunit 1, domain 1"/>
    <property type="match status" value="1"/>
</dbReference>
<evidence type="ECO:0000256" key="13">
    <source>
        <dbReference type="SAM" id="MobiDB-lite"/>
    </source>
</evidence>
<dbReference type="InterPro" id="IPR036396">
    <property type="entry name" value="Cyt_P450_sf"/>
</dbReference>
<reference evidence="15" key="1">
    <citation type="submission" date="2022-07" db="EMBL/GenBank/DDBJ databases">
        <authorList>
            <person name="Trinca V."/>
            <person name="Uliana J.V.C."/>
            <person name="Torres T.T."/>
            <person name="Ward R.J."/>
            <person name="Monesi N."/>
        </authorList>
    </citation>
    <scope>NUCLEOTIDE SEQUENCE</scope>
    <source>
        <strain evidence="15">HSMRA1968</strain>
        <tissue evidence="15">Whole embryos</tissue>
    </source>
</reference>
<keyword evidence="6" id="KW-0479">Metal-binding</keyword>
<dbReference type="Proteomes" id="UP001151699">
    <property type="component" value="Chromosome B"/>
</dbReference>
<dbReference type="Pfam" id="PF00310">
    <property type="entry name" value="GATase_2"/>
    <property type="match status" value="1"/>
</dbReference>
<dbReference type="AlphaFoldDB" id="A0A9Q0S1S3"/>
<sequence>MQSLRKYSPVGNLRRMATKDYNVPKTNVVLPKGTKIMIPVHAIHHDPTYYPNPSKFDPDRFTPEEMSKDNGNVSEMDWQAPAAQGLYDPQNEHEACGVGFIVAIDGRRSHKILRDAQILSSRMNHRGACACDNDTGDGAGVMTAIPHGLYAARIS</sequence>
<dbReference type="SUPFAM" id="SSF56235">
    <property type="entry name" value="N-terminal nucleophile aminohydrolases (Ntn hydrolases)"/>
    <property type="match status" value="1"/>
</dbReference>
<dbReference type="GO" id="GO:0004497">
    <property type="term" value="F:monooxygenase activity"/>
    <property type="evidence" value="ECO:0007669"/>
    <property type="project" value="UniProtKB-KW"/>
</dbReference>
<dbReference type="OrthoDB" id="4327079at2759"/>
<keyword evidence="9" id="KW-0560">Oxidoreductase</keyword>
<dbReference type="GO" id="GO:0005789">
    <property type="term" value="C:endoplasmic reticulum membrane"/>
    <property type="evidence" value="ECO:0007669"/>
    <property type="project" value="UniProtKB-SubCell"/>
</dbReference>
<gene>
    <name evidence="15" type="primary">Cyp6a13_1</name>
    <name evidence="15" type="ORF">Bhyg_05730</name>
</gene>
<evidence type="ECO:0000256" key="1">
    <source>
        <dbReference type="ARBA" id="ARBA00001971"/>
    </source>
</evidence>
<evidence type="ECO:0000256" key="8">
    <source>
        <dbReference type="ARBA" id="ARBA00022848"/>
    </source>
</evidence>
<dbReference type="InterPro" id="IPR029055">
    <property type="entry name" value="Ntn_hydrolases_N"/>
</dbReference>
<dbReference type="GO" id="GO:0020037">
    <property type="term" value="F:heme binding"/>
    <property type="evidence" value="ECO:0007669"/>
    <property type="project" value="InterPro"/>
</dbReference>
<dbReference type="PROSITE" id="PS51278">
    <property type="entry name" value="GATASE_TYPE_2"/>
    <property type="match status" value="1"/>
</dbReference>
<dbReference type="InterPro" id="IPR017932">
    <property type="entry name" value="GATase_2_dom"/>
</dbReference>
<dbReference type="Gene3D" id="1.10.630.10">
    <property type="entry name" value="Cytochrome P450"/>
    <property type="match status" value="1"/>
</dbReference>
<evidence type="ECO:0000256" key="4">
    <source>
        <dbReference type="ARBA" id="ARBA00010617"/>
    </source>
</evidence>
<keyword evidence="12" id="KW-0472">Membrane</keyword>
<evidence type="ECO:0000259" key="14">
    <source>
        <dbReference type="PROSITE" id="PS51278"/>
    </source>
</evidence>
<proteinExistence type="inferred from homology"/>
<organism evidence="15 16">
    <name type="scientific">Pseudolycoriella hygida</name>
    <dbReference type="NCBI Taxonomy" id="35572"/>
    <lineage>
        <taxon>Eukaryota</taxon>
        <taxon>Metazoa</taxon>
        <taxon>Ecdysozoa</taxon>
        <taxon>Arthropoda</taxon>
        <taxon>Hexapoda</taxon>
        <taxon>Insecta</taxon>
        <taxon>Pterygota</taxon>
        <taxon>Neoptera</taxon>
        <taxon>Endopterygota</taxon>
        <taxon>Diptera</taxon>
        <taxon>Nematocera</taxon>
        <taxon>Sciaroidea</taxon>
        <taxon>Sciaridae</taxon>
        <taxon>Pseudolycoriella</taxon>
    </lineage>
</organism>
<evidence type="ECO:0000256" key="6">
    <source>
        <dbReference type="ARBA" id="ARBA00022723"/>
    </source>
</evidence>
<dbReference type="Pfam" id="PF00067">
    <property type="entry name" value="p450"/>
    <property type="match status" value="1"/>
</dbReference>
<comment type="similarity">
    <text evidence="4">Belongs to the cytochrome P450 family.</text>
</comment>
<evidence type="ECO:0000256" key="11">
    <source>
        <dbReference type="ARBA" id="ARBA00023033"/>
    </source>
</evidence>
<keyword evidence="7" id="KW-0256">Endoplasmic reticulum</keyword>
<evidence type="ECO:0000256" key="12">
    <source>
        <dbReference type="ARBA" id="ARBA00023136"/>
    </source>
</evidence>
<name>A0A9Q0S1S3_9DIPT</name>
<dbReference type="PANTHER" id="PTHR24292:SF103">
    <property type="entry name" value="CYTOCHROME P450 6BS1"/>
    <property type="match status" value="1"/>
</dbReference>
<comment type="subcellular location">
    <subcellularLocation>
        <location evidence="3">Endoplasmic reticulum membrane</location>
        <topology evidence="3">Peripheral membrane protein</topology>
    </subcellularLocation>
    <subcellularLocation>
        <location evidence="2">Microsome membrane</location>
        <topology evidence="2">Peripheral membrane protein</topology>
    </subcellularLocation>
</comment>
<evidence type="ECO:0000313" key="15">
    <source>
        <dbReference type="EMBL" id="KAJ6640798.1"/>
    </source>
</evidence>
<dbReference type="GO" id="GO:0005506">
    <property type="term" value="F:iron ion binding"/>
    <property type="evidence" value="ECO:0007669"/>
    <property type="project" value="InterPro"/>
</dbReference>
<dbReference type="PANTHER" id="PTHR24292">
    <property type="entry name" value="CYTOCHROME P450"/>
    <property type="match status" value="1"/>
</dbReference>
<dbReference type="InterPro" id="IPR001128">
    <property type="entry name" value="Cyt_P450"/>
</dbReference>
<evidence type="ECO:0000256" key="2">
    <source>
        <dbReference type="ARBA" id="ARBA00004174"/>
    </source>
</evidence>
<evidence type="ECO:0000313" key="16">
    <source>
        <dbReference type="Proteomes" id="UP001151699"/>
    </source>
</evidence>
<keyword evidence="11" id="KW-0503">Monooxygenase</keyword>
<accession>A0A9Q0S1S3</accession>
<protein>
    <submittedName>
        <fullName evidence="15">Cytochrome P450 6a13</fullName>
    </submittedName>
</protein>